<keyword evidence="1" id="KW-0812">Transmembrane</keyword>
<evidence type="ECO:0000313" key="3">
    <source>
        <dbReference type="EMBL" id="VVD90526.1"/>
    </source>
</evidence>
<protein>
    <submittedName>
        <fullName evidence="3">Membrane protein</fullName>
    </submittedName>
</protein>
<gene>
    <name evidence="3" type="ORF">PEP31012_01589</name>
</gene>
<dbReference type="EMBL" id="CABPSH010000002">
    <property type="protein sequence ID" value="VVD90526.1"/>
    <property type="molecule type" value="Genomic_DNA"/>
</dbReference>
<organism evidence="3 4">
    <name type="scientific">Pandoraea eparura</name>
    <dbReference type="NCBI Taxonomy" id="2508291"/>
    <lineage>
        <taxon>Bacteria</taxon>
        <taxon>Pseudomonadati</taxon>
        <taxon>Pseudomonadota</taxon>
        <taxon>Betaproteobacteria</taxon>
        <taxon>Burkholderiales</taxon>
        <taxon>Burkholderiaceae</taxon>
        <taxon>Pandoraea</taxon>
    </lineage>
</organism>
<dbReference type="GO" id="GO:0016020">
    <property type="term" value="C:membrane"/>
    <property type="evidence" value="ECO:0007669"/>
    <property type="project" value="InterPro"/>
</dbReference>
<feature type="transmembrane region" description="Helical" evidence="1">
    <location>
        <begin position="23"/>
        <end position="43"/>
    </location>
</feature>
<dbReference type="SUPFAM" id="SSF103481">
    <property type="entry name" value="Multidrug resistance efflux transporter EmrE"/>
    <property type="match status" value="2"/>
</dbReference>
<dbReference type="InterPro" id="IPR000620">
    <property type="entry name" value="EamA_dom"/>
</dbReference>
<dbReference type="Pfam" id="PF00892">
    <property type="entry name" value="EamA"/>
    <property type="match status" value="2"/>
</dbReference>
<dbReference type="Proteomes" id="UP000400981">
    <property type="component" value="Unassembled WGS sequence"/>
</dbReference>
<keyword evidence="1" id="KW-0472">Membrane</keyword>
<evidence type="ECO:0000256" key="1">
    <source>
        <dbReference type="SAM" id="Phobius"/>
    </source>
</evidence>
<dbReference type="InterPro" id="IPR037185">
    <property type="entry name" value="EmrE-like"/>
</dbReference>
<proteinExistence type="predicted"/>
<dbReference type="PANTHER" id="PTHR22911">
    <property type="entry name" value="ACYL-MALONYL CONDENSING ENZYME-RELATED"/>
    <property type="match status" value="1"/>
</dbReference>
<evidence type="ECO:0000259" key="2">
    <source>
        <dbReference type="Pfam" id="PF00892"/>
    </source>
</evidence>
<feature type="domain" description="EamA" evidence="2">
    <location>
        <begin position="28"/>
        <end position="161"/>
    </location>
</feature>
<evidence type="ECO:0000313" key="4">
    <source>
        <dbReference type="Proteomes" id="UP000400981"/>
    </source>
</evidence>
<keyword evidence="1" id="KW-1133">Transmembrane helix</keyword>
<feature type="transmembrane region" description="Helical" evidence="1">
    <location>
        <begin position="148"/>
        <end position="168"/>
    </location>
</feature>
<feature type="transmembrane region" description="Helical" evidence="1">
    <location>
        <begin position="55"/>
        <end position="75"/>
    </location>
</feature>
<dbReference type="PANTHER" id="PTHR22911:SF79">
    <property type="entry name" value="MOBA-LIKE NTP TRANSFERASE DOMAIN-CONTAINING PROTEIN"/>
    <property type="match status" value="1"/>
</dbReference>
<feature type="transmembrane region" description="Helical" evidence="1">
    <location>
        <begin position="174"/>
        <end position="192"/>
    </location>
</feature>
<feature type="transmembrane region" description="Helical" evidence="1">
    <location>
        <begin position="87"/>
        <end position="107"/>
    </location>
</feature>
<sequence>MSASLIAYLLSPHRKMGVFNRTAYGPEICALVAAVLNGTIGVLTRTGFDQGATPALIAFWKCFGAFVVVSLLCACRRELGTQTVRLAHRWPQFACLAFLGIFSLYYFETTAFSHASIPLVSFLTYAAGGATLALSGRFLGEKTTRRKMAAFLAIVVGVGVMGLFESGIEGSSAGIALALAGGCGYALFIFLAKWFRIGSGLPQLVWLFGFGSAFLSMPLMREGFAMPSGLAWMTLCALVLLPTIGGFYFTTRAVAGGQASKVQIIETSDPLFATLFGFALFGDRLSDEGMLGAGCIAIGLVIAVWHRPGR</sequence>
<feature type="transmembrane region" description="Helical" evidence="1">
    <location>
        <begin position="119"/>
        <end position="136"/>
    </location>
</feature>
<reference evidence="3 4" key="1">
    <citation type="submission" date="2019-08" db="EMBL/GenBank/DDBJ databases">
        <authorList>
            <person name="Peeters C."/>
        </authorList>
    </citation>
    <scope>NUCLEOTIDE SEQUENCE [LARGE SCALE GENOMIC DNA]</scope>
    <source>
        <strain evidence="3 4">LMG 31012</strain>
    </source>
</reference>
<feature type="transmembrane region" description="Helical" evidence="1">
    <location>
        <begin position="230"/>
        <end position="250"/>
    </location>
</feature>
<keyword evidence="4" id="KW-1185">Reference proteome</keyword>
<name>A0A5E4TRK3_9BURK</name>
<accession>A0A5E4TRK3</accession>
<dbReference type="AlphaFoldDB" id="A0A5E4TRK3"/>
<feature type="domain" description="EamA" evidence="2">
    <location>
        <begin position="173"/>
        <end position="304"/>
    </location>
</feature>
<feature type="transmembrane region" description="Helical" evidence="1">
    <location>
        <begin position="204"/>
        <end position="224"/>
    </location>
</feature>